<dbReference type="OrthoDB" id="10256524at2759"/>
<comment type="similarity">
    <text evidence="1 7">Belongs to the peptidase S8 family.</text>
</comment>
<evidence type="ECO:0000256" key="8">
    <source>
        <dbReference type="SAM" id="SignalP"/>
    </source>
</evidence>
<protein>
    <recommendedName>
        <fullName evidence="13">Subtilisin</fullName>
    </recommendedName>
</protein>
<feature type="domain" description="C5a peptidase/Subtilisin-like protease SBT2-like Fn3-like" evidence="10">
    <location>
        <begin position="587"/>
        <end position="699"/>
    </location>
</feature>
<evidence type="ECO:0000256" key="2">
    <source>
        <dbReference type="ARBA" id="ARBA00022670"/>
    </source>
</evidence>
<dbReference type="Gene3D" id="3.40.50.200">
    <property type="entry name" value="Peptidase S8/S53 domain"/>
    <property type="match status" value="2"/>
</dbReference>
<evidence type="ECO:0000259" key="9">
    <source>
        <dbReference type="Pfam" id="PF00082"/>
    </source>
</evidence>
<dbReference type="CDD" id="cd07489">
    <property type="entry name" value="Peptidases_S8_5"/>
    <property type="match status" value="1"/>
</dbReference>
<evidence type="ECO:0000313" key="12">
    <source>
        <dbReference type="Proteomes" id="UP000016935"/>
    </source>
</evidence>
<dbReference type="GeneID" id="19398200"/>
<keyword evidence="5 7" id="KW-0720">Serine protease</keyword>
<organism evidence="11 12">
    <name type="scientific">Exserohilum turcicum (strain 28A)</name>
    <name type="common">Northern leaf blight fungus</name>
    <name type="synonym">Setosphaeria turcica</name>
    <dbReference type="NCBI Taxonomy" id="671987"/>
    <lineage>
        <taxon>Eukaryota</taxon>
        <taxon>Fungi</taxon>
        <taxon>Dikarya</taxon>
        <taxon>Ascomycota</taxon>
        <taxon>Pezizomycotina</taxon>
        <taxon>Dothideomycetes</taxon>
        <taxon>Pleosporomycetidae</taxon>
        <taxon>Pleosporales</taxon>
        <taxon>Pleosporineae</taxon>
        <taxon>Pleosporaceae</taxon>
        <taxon>Exserohilum</taxon>
    </lineage>
</organism>
<keyword evidence="12" id="KW-1185">Reference proteome</keyword>
<dbReference type="RefSeq" id="XP_008026658.1">
    <property type="nucleotide sequence ID" value="XM_008028467.1"/>
</dbReference>
<gene>
    <name evidence="11" type="ORF">SETTUDRAFT_161779</name>
</gene>
<evidence type="ECO:0000256" key="6">
    <source>
        <dbReference type="PIRSR" id="PIRSR615500-1"/>
    </source>
</evidence>
<feature type="active site" description="Charge relay system" evidence="6 7">
    <location>
        <position position="512"/>
    </location>
</feature>
<reference evidence="11 12" key="1">
    <citation type="journal article" date="2012" name="PLoS Pathog.">
        <title>Diverse lifestyles and strategies of plant pathogenesis encoded in the genomes of eighteen Dothideomycetes fungi.</title>
        <authorList>
            <person name="Ohm R.A."/>
            <person name="Feau N."/>
            <person name="Henrissat B."/>
            <person name="Schoch C.L."/>
            <person name="Horwitz B.A."/>
            <person name="Barry K.W."/>
            <person name="Condon B.J."/>
            <person name="Copeland A.C."/>
            <person name="Dhillon B."/>
            <person name="Glaser F."/>
            <person name="Hesse C.N."/>
            <person name="Kosti I."/>
            <person name="LaButti K."/>
            <person name="Lindquist E.A."/>
            <person name="Lucas S."/>
            <person name="Salamov A.A."/>
            <person name="Bradshaw R.E."/>
            <person name="Ciuffetti L."/>
            <person name="Hamelin R.C."/>
            <person name="Kema G.H.J."/>
            <person name="Lawrence C."/>
            <person name="Scott J.A."/>
            <person name="Spatafora J.W."/>
            <person name="Turgeon B.G."/>
            <person name="de Wit P.J.G.M."/>
            <person name="Zhong S."/>
            <person name="Goodwin S.B."/>
            <person name="Grigoriev I.V."/>
        </authorList>
    </citation>
    <scope>NUCLEOTIDE SEQUENCE [LARGE SCALE GENOMIC DNA]</scope>
    <source>
        <strain evidence="12">28A</strain>
    </source>
</reference>
<dbReference type="InterPro" id="IPR015500">
    <property type="entry name" value="Peptidase_S8_subtilisin-rel"/>
</dbReference>
<evidence type="ECO:0000256" key="7">
    <source>
        <dbReference type="PROSITE-ProRule" id="PRU01240"/>
    </source>
</evidence>
<dbReference type="eggNOG" id="KOG4266">
    <property type="taxonomic scope" value="Eukaryota"/>
</dbReference>
<feature type="chain" id="PRO_5004343617" description="Subtilisin" evidence="8">
    <location>
        <begin position="18"/>
        <end position="848"/>
    </location>
</feature>
<dbReference type="GO" id="GO:0016020">
    <property type="term" value="C:membrane"/>
    <property type="evidence" value="ECO:0007669"/>
    <property type="project" value="InterPro"/>
</dbReference>
<dbReference type="STRING" id="671987.R0ILN0"/>
<keyword evidence="4 7" id="KW-0378">Hydrolase</keyword>
<dbReference type="Gene3D" id="2.60.40.1710">
    <property type="entry name" value="Subtilisin-like superfamily"/>
    <property type="match status" value="1"/>
</dbReference>
<dbReference type="GO" id="GO:0006508">
    <property type="term" value="P:proteolysis"/>
    <property type="evidence" value="ECO:0007669"/>
    <property type="project" value="UniProtKB-KW"/>
</dbReference>
<name>R0ILN0_EXST2</name>
<evidence type="ECO:0000313" key="11">
    <source>
        <dbReference type="EMBL" id="EOA85711.1"/>
    </source>
</evidence>
<dbReference type="HOGENOM" id="CLU_003559_3_1_1"/>
<dbReference type="AlphaFoldDB" id="R0ILN0"/>
<dbReference type="Pfam" id="PF00082">
    <property type="entry name" value="Peptidase_S8"/>
    <property type="match status" value="1"/>
</dbReference>
<evidence type="ECO:0000256" key="4">
    <source>
        <dbReference type="ARBA" id="ARBA00022801"/>
    </source>
</evidence>
<dbReference type="InterPro" id="IPR022398">
    <property type="entry name" value="Peptidase_S8_His-AS"/>
</dbReference>
<dbReference type="InterPro" id="IPR034187">
    <property type="entry name" value="Peptidases_S8_5"/>
</dbReference>
<feature type="signal peptide" evidence="8">
    <location>
        <begin position="1"/>
        <end position="17"/>
    </location>
</feature>
<dbReference type="InterPro" id="IPR023828">
    <property type="entry name" value="Peptidase_S8_Ser-AS"/>
</dbReference>
<dbReference type="PROSITE" id="PS00137">
    <property type="entry name" value="SUBTILASE_HIS"/>
    <property type="match status" value="1"/>
</dbReference>
<dbReference type="Proteomes" id="UP000016935">
    <property type="component" value="Unassembled WGS sequence"/>
</dbReference>
<feature type="active site" description="Charge relay system" evidence="6 7">
    <location>
        <position position="173"/>
    </location>
</feature>
<dbReference type="PRINTS" id="PR00723">
    <property type="entry name" value="SUBTILISIN"/>
</dbReference>
<evidence type="ECO:0000256" key="1">
    <source>
        <dbReference type="ARBA" id="ARBA00011073"/>
    </source>
</evidence>
<dbReference type="EMBL" id="KB908648">
    <property type="protein sequence ID" value="EOA85711.1"/>
    <property type="molecule type" value="Genomic_DNA"/>
</dbReference>
<dbReference type="InterPro" id="IPR036852">
    <property type="entry name" value="Peptidase_S8/S53_dom_sf"/>
</dbReference>
<reference evidence="11 12" key="2">
    <citation type="journal article" date="2013" name="PLoS Genet.">
        <title>Comparative genome structure, secondary metabolite, and effector coding capacity across Cochliobolus pathogens.</title>
        <authorList>
            <person name="Condon B.J."/>
            <person name="Leng Y."/>
            <person name="Wu D."/>
            <person name="Bushley K.E."/>
            <person name="Ohm R.A."/>
            <person name="Otillar R."/>
            <person name="Martin J."/>
            <person name="Schackwitz W."/>
            <person name="Grimwood J."/>
            <person name="MohdZainudin N."/>
            <person name="Xue C."/>
            <person name="Wang R."/>
            <person name="Manning V.A."/>
            <person name="Dhillon B."/>
            <person name="Tu Z.J."/>
            <person name="Steffenson B.J."/>
            <person name="Salamov A."/>
            <person name="Sun H."/>
            <person name="Lowry S."/>
            <person name="LaButti K."/>
            <person name="Han J."/>
            <person name="Copeland A."/>
            <person name="Lindquist E."/>
            <person name="Barry K."/>
            <person name="Schmutz J."/>
            <person name="Baker S.E."/>
            <person name="Ciuffetti L.M."/>
            <person name="Grigoriev I.V."/>
            <person name="Zhong S."/>
            <person name="Turgeon B.G."/>
        </authorList>
    </citation>
    <scope>NUCLEOTIDE SEQUENCE [LARGE SCALE GENOMIC DNA]</scope>
    <source>
        <strain evidence="12">28A</strain>
    </source>
</reference>
<evidence type="ECO:0000256" key="5">
    <source>
        <dbReference type="ARBA" id="ARBA00022825"/>
    </source>
</evidence>
<dbReference type="SUPFAM" id="SSF52743">
    <property type="entry name" value="Subtilisin-like"/>
    <property type="match status" value="1"/>
</dbReference>
<dbReference type="InterPro" id="IPR010435">
    <property type="entry name" value="C5a/SBT2-like_Fn3"/>
</dbReference>
<dbReference type="PANTHER" id="PTHR43806">
    <property type="entry name" value="PEPTIDASE S8"/>
    <property type="match status" value="1"/>
</dbReference>
<proteinExistence type="inferred from homology"/>
<keyword evidence="3 8" id="KW-0732">Signal</keyword>
<dbReference type="InterPro" id="IPR000209">
    <property type="entry name" value="Peptidase_S8/S53_dom"/>
</dbReference>
<dbReference type="PROSITE" id="PS51892">
    <property type="entry name" value="SUBTILASE"/>
    <property type="match status" value="1"/>
</dbReference>
<dbReference type="Pfam" id="PF06280">
    <property type="entry name" value="fn3_5"/>
    <property type="match status" value="1"/>
</dbReference>
<keyword evidence="2 7" id="KW-0645">Protease</keyword>
<evidence type="ECO:0000256" key="3">
    <source>
        <dbReference type="ARBA" id="ARBA00022729"/>
    </source>
</evidence>
<dbReference type="GO" id="GO:0004252">
    <property type="term" value="F:serine-type endopeptidase activity"/>
    <property type="evidence" value="ECO:0007669"/>
    <property type="project" value="UniProtKB-UniRule"/>
</dbReference>
<dbReference type="PANTHER" id="PTHR43806:SF66">
    <property type="entry name" value="SERIN ENDOPEPTIDASE"/>
    <property type="match status" value="1"/>
</dbReference>
<sequence>MGWKSYLLPLWLRAAAGLEQSDIARGSFIVEYEEPRLGFNNNKSPDEHMSLLLSNPAIKNVWPKTIVSIPNTQVGRAGPTSPTHLVARDLQGNQTYSPHAMTQVDKLHEKGITGKGVKIAVVDCGIDYTHPALGGCIGPDCLIVGGYDFVGDAYNASNTPVPDDDPMDKYFGHGTHVAGIIAAQQTEYGFIGAAPDVKIAAYRVIGCANRAGNDVIAAGFLRAQQDGAHIITASLGGSKGWSEGFLNVIASRIVAKGVIVTVAAGNSGEDGLFSASAPAGGKGVAAIASLDNTVTPVLLTQSSYLVSTRTKQSFKWARGSPGNWTDAGVLVLWTPTFNTNQTGDACLPFSGNTTGLSSNTTGLSGNTTDLSGKVVLLSLDGCVDQYLQSALKLGAHYIMVSNSPDANQQNLYVRPLPGLLGLGMVSVTVGTKWFADLAAGKVVTLDFTDIATSRVTLEQSPNNRTSGLPGFFMSWGPSFEGDLTPSFSAPGGHILLTFPVALGSYAVMSGTSMACPLAAAIYALLSNVRNTFDPIQLQNLLATTAKPVQFNSSINSLIAPPAQQGAGSIHAYDAAYTTTEISRSSLAFNDTARLTGKTFTISNTCVKEVTYELDVVGAATAYTFSAGSIRPAAYPDGPKLDSSFAKVELSDYKVTIPAGGKVTIAVKVTPPSVAITRLPVYGGYIQINGTNGDKLSLPYQGIAGDLNAVTVMNTTYLSNANSGPDYPPFNGSNTTFLFPQADSVDLGLITDDLPVAAVDLVFGSPLLSIHIVSTGKKTVNLGHAVDSPFNYTQRVLMGYQWNGQLADKSFVPAGSYKFRVSALHIFGEADQPQDYDVAETSSFKIAYK</sequence>
<evidence type="ECO:0000259" key="10">
    <source>
        <dbReference type="Pfam" id="PF06280"/>
    </source>
</evidence>
<accession>R0ILN0</accession>
<evidence type="ECO:0008006" key="13">
    <source>
        <dbReference type="Google" id="ProtNLM"/>
    </source>
</evidence>
<feature type="domain" description="Peptidase S8/S53" evidence="9">
    <location>
        <begin position="114"/>
        <end position="548"/>
    </location>
</feature>
<dbReference type="InterPro" id="IPR050131">
    <property type="entry name" value="Peptidase_S8_subtilisin-like"/>
</dbReference>
<dbReference type="PROSITE" id="PS00138">
    <property type="entry name" value="SUBTILASE_SER"/>
    <property type="match status" value="1"/>
</dbReference>
<feature type="active site" description="Charge relay system" evidence="6 7">
    <location>
        <position position="123"/>
    </location>
</feature>